<comment type="caution">
    <text evidence="7">The sequence shown here is derived from an EMBL/GenBank/DDBJ whole genome shotgun (WGS) entry which is preliminary data.</text>
</comment>
<protein>
    <recommendedName>
        <fullName evidence="5">Putative pre-16S rRNA nuclease</fullName>
        <ecNumber evidence="5">3.1.-.-</ecNumber>
    </recommendedName>
</protein>
<dbReference type="HAMAP" id="MF_00651">
    <property type="entry name" value="Nuclease_YqgF"/>
    <property type="match status" value="1"/>
</dbReference>
<dbReference type="RefSeq" id="WP_149495229.1">
    <property type="nucleotide sequence ID" value="NZ_JASZZN010000001.1"/>
</dbReference>
<evidence type="ECO:0000313" key="7">
    <source>
        <dbReference type="EMBL" id="MDM4013864.1"/>
    </source>
</evidence>
<dbReference type="Gene3D" id="3.30.420.140">
    <property type="entry name" value="YqgF/RNase H-like domain"/>
    <property type="match status" value="1"/>
</dbReference>
<dbReference type="InterPro" id="IPR012337">
    <property type="entry name" value="RNaseH-like_sf"/>
</dbReference>
<evidence type="ECO:0000313" key="8">
    <source>
        <dbReference type="Proteomes" id="UP001239462"/>
    </source>
</evidence>
<gene>
    <name evidence="7" type="primary">ruvX</name>
    <name evidence="7" type="ORF">QTN89_00375</name>
</gene>
<dbReference type="NCBIfam" id="TIGR00250">
    <property type="entry name" value="RNAse_H_YqgF"/>
    <property type="match status" value="1"/>
</dbReference>
<dbReference type="Proteomes" id="UP001239462">
    <property type="component" value="Unassembled WGS sequence"/>
</dbReference>
<dbReference type="InterPro" id="IPR005227">
    <property type="entry name" value="YqgF"/>
</dbReference>
<evidence type="ECO:0000256" key="2">
    <source>
        <dbReference type="ARBA" id="ARBA00022517"/>
    </source>
</evidence>
<dbReference type="PANTHER" id="PTHR33317:SF4">
    <property type="entry name" value="POLYNUCLEOTIDYL TRANSFERASE, RIBONUCLEASE H-LIKE SUPERFAMILY PROTEIN"/>
    <property type="match status" value="1"/>
</dbReference>
<keyword evidence="2 5" id="KW-0690">Ribosome biogenesis</keyword>
<evidence type="ECO:0000256" key="5">
    <source>
        <dbReference type="HAMAP-Rule" id="MF_00651"/>
    </source>
</evidence>
<keyword evidence="3 5" id="KW-0540">Nuclease</keyword>
<dbReference type="EC" id="3.1.-.-" evidence="5"/>
<evidence type="ECO:0000256" key="4">
    <source>
        <dbReference type="ARBA" id="ARBA00022801"/>
    </source>
</evidence>
<evidence type="ECO:0000256" key="1">
    <source>
        <dbReference type="ARBA" id="ARBA00022490"/>
    </source>
</evidence>
<keyword evidence="8" id="KW-1185">Reference proteome</keyword>
<keyword evidence="1 5" id="KW-0963">Cytoplasm</keyword>
<sequence>MNEAQDSASGESSSEFPSTGRLAAIDYGTVRIGVAVCDPGRSLASPIEVYNVRSPKLDAKYFRELVKQERLVGLVVGLPIHCDGKESQKSQESRTFARWLHEETGLPVRLFDERFSTAAAKERLRTGSMTRKKNKKRLDAVAALVLLESFLEACRYHGNLVGQSIDETGDGADAIED</sequence>
<evidence type="ECO:0000256" key="3">
    <source>
        <dbReference type="ARBA" id="ARBA00022722"/>
    </source>
</evidence>
<proteinExistence type="inferred from homology"/>
<comment type="function">
    <text evidence="5">Could be a nuclease involved in processing of the 5'-end of pre-16S rRNA.</text>
</comment>
<feature type="domain" description="YqgF/RNase H-like" evidence="6">
    <location>
        <begin position="20"/>
        <end position="120"/>
    </location>
</feature>
<dbReference type="Pfam" id="PF03652">
    <property type="entry name" value="RuvX"/>
    <property type="match status" value="1"/>
</dbReference>
<dbReference type="SMART" id="SM00732">
    <property type="entry name" value="YqgFc"/>
    <property type="match status" value="1"/>
</dbReference>
<dbReference type="InterPro" id="IPR037027">
    <property type="entry name" value="YqgF/RNaseH-like_dom_sf"/>
</dbReference>
<comment type="similarity">
    <text evidence="5">Belongs to the YqgF HJR family.</text>
</comment>
<organism evidence="7 8">
    <name type="scientific">Roseiconus lacunae</name>
    <dbReference type="NCBI Taxonomy" id="2605694"/>
    <lineage>
        <taxon>Bacteria</taxon>
        <taxon>Pseudomonadati</taxon>
        <taxon>Planctomycetota</taxon>
        <taxon>Planctomycetia</taxon>
        <taxon>Pirellulales</taxon>
        <taxon>Pirellulaceae</taxon>
        <taxon>Roseiconus</taxon>
    </lineage>
</organism>
<dbReference type="InterPro" id="IPR006641">
    <property type="entry name" value="YqgF/RNaseH-like_dom"/>
</dbReference>
<comment type="subcellular location">
    <subcellularLocation>
        <location evidence="5">Cytoplasm</location>
    </subcellularLocation>
</comment>
<accession>A0ABT7PC37</accession>
<evidence type="ECO:0000259" key="6">
    <source>
        <dbReference type="SMART" id="SM00732"/>
    </source>
</evidence>
<dbReference type="CDD" id="cd16964">
    <property type="entry name" value="YqgF"/>
    <property type="match status" value="1"/>
</dbReference>
<dbReference type="SUPFAM" id="SSF53098">
    <property type="entry name" value="Ribonuclease H-like"/>
    <property type="match status" value="1"/>
</dbReference>
<dbReference type="PANTHER" id="PTHR33317">
    <property type="entry name" value="POLYNUCLEOTIDYL TRANSFERASE, RIBONUCLEASE H-LIKE SUPERFAMILY PROTEIN"/>
    <property type="match status" value="1"/>
</dbReference>
<reference evidence="7 8" key="1">
    <citation type="submission" date="2023-06" db="EMBL/GenBank/DDBJ databases">
        <title>Roseiconus lacunae JC819 isolated from Gulf of Mannar region, Tamil Nadu.</title>
        <authorList>
            <person name="Pk S."/>
            <person name="Ch S."/>
            <person name="Ch V.R."/>
        </authorList>
    </citation>
    <scope>NUCLEOTIDE SEQUENCE [LARGE SCALE GENOMIC DNA]</scope>
    <source>
        <strain evidence="7 8">JC819</strain>
    </source>
</reference>
<dbReference type="EMBL" id="JASZZN010000001">
    <property type="protein sequence ID" value="MDM4013864.1"/>
    <property type="molecule type" value="Genomic_DNA"/>
</dbReference>
<name>A0ABT7PC37_9BACT</name>
<keyword evidence="4 5" id="KW-0378">Hydrolase</keyword>